<keyword evidence="1" id="KW-0472">Membrane</keyword>
<accession>A0AAJ8VYX1</accession>
<dbReference type="Proteomes" id="UP000005221">
    <property type="component" value="Chromosome 2"/>
</dbReference>
<feature type="transmembrane region" description="Helical" evidence="1">
    <location>
        <begin position="6"/>
        <end position="25"/>
    </location>
</feature>
<evidence type="ECO:0000256" key="1">
    <source>
        <dbReference type="SAM" id="Phobius"/>
    </source>
</evidence>
<reference evidence="3" key="3">
    <citation type="submission" date="2011-10" db="EMBL/GenBank/DDBJ databases">
        <title>Transcriptional landscape of the pathogenic yeast Candida parapsilosis.</title>
        <authorList>
            <person name="Guida A."/>
            <person name="Lindstaedt C."/>
            <person name="Maguire S.L."/>
            <person name="Ding C."/>
            <person name="Higgins D.G."/>
            <person name="Harris D."/>
            <person name="Berriman M."/>
            <person name="Butler G."/>
        </authorList>
    </citation>
    <scope>NUCLEOTIDE SEQUENCE</scope>
    <source>
        <strain evidence="3">CDC317</strain>
    </source>
</reference>
<protein>
    <submittedName>
        <fullName evidence="3 4">Uncharacterized protein</fullName>
    </submittedName>
</protein>
<reference evidence="5" key="2">
    <citation type="journal article" date="2011" name="BMC Genomics">
        <title>Using RNA-seq to determine the transcriptional landscape and the hypoxic response of the pathogenic yeast Candida parapsilosis.</title>
        <authorList>
            <person name="Guida A."/>
            <person name="Lindstaedt C."/>
            <person name="Maguire S.L."/>
            <person name="Ding C."/>
            <person name="Higgins D.G."/>
            <person name="Corton N.J."/>
            <person name="Berriman M."/>
            <person name="Butler G."/>
        </authorList>
    </citation>
    <scope>GENOME REANNOTATION</scope>
    <source>
        <strain evidence="5">CDC 317 / ATCC MYA-4646</strain>
    </source>
</reference>
<keyword evidence="1" id="KW-0812">Transmembrane</keyword>
<organism evidence="3 5">
    <name type="scientific">Candida parapsilosis (strain CDC 317 / ATCC MYA-4646)</name>
    <name type="common">Yeast</name>
    <name type="synonym">Monilia parapsilosis</name>
    <dbReference type="NCBI Taxonomy" id="578454"/>
    <lineage>
        <taxon>Eukaryota</taxon>
        <taxon>Fungi</taxon>
        <taxon>Dikarya</taxon>
        <taxon>Ascomycota</taxon>
        <taxon>Saccharomycotina</taxon>
        <taxon>Pichiomycetes</taxon>
        <taxon>Debaryomycetaceae</taxon>
        <taxon>Candida/Lodderomyces clade</taxon>
        <taxon>Candida</taxon>
    </lineage>
</organism>
<evidence type="ECO:0000313" key="5">
    <source>
        <dbReference type="Proteomes" id="UP000005221"/>
    </source>
</evidence>
<accession>G8BD55</accession>
<dbReference type="AlphaFoldDB" id="G8BD55"/>
<reference evidence="5" key="1">
    <citation type="journal article" date="2009" name="Nature">
        <title>Evolution of pathogenicity and sexual reproduction in eight Candida genomes.</title>
        <authorList>
            <person name="Butler G."/>
            <person name="Rasmussen M.D."/>
            <person name="Lin M.F."/>
            <person name="Santos M.A."/>
            <person name="Sakthikumar S."/>
            <person name="Munro C.A."/>
            <person name="Rheinbay E."/>
            <person name="Grabherr M."/>
            <person name="Forche A."/>
            <person name="Reedy J.L."/>
            <person name="Agrafioti I."/>
            <person name="Arnaud M.B."/>
            <person name="Bates S."/>
            <person name="Brown A.J."/>
            <person name="Brunke S."/>
            <person name="Costanzo M.C."/>
            <person name="Fitzpatrick D.A."/>
            <person name="de Groot P.W."/>
            <person name="Harris D."/>
            <person name="Hoyer L.L."/>
            <person name="Hube B."/>
            <person name="Klis F.M."/>
            <person name="Kodira C."/>
            <person name="Lennard N."/>
            <person name="Logue M.E."/>
            <person name="Martin R."/>
            <person name="Neiman A.M."/>
            <person name="Nikolaou E."/>
            <person name="Quail M.A."/>
            <person name="Quinn J."/>
            <person name="Santos M.C."/>
            <person name="Schmitzberger F.F."/>
            <person name="Sherlock G."/>
            <person name="Shah P."/>
            <person name="Silverstein K.A."/>
            <person name="Skrzypek M.S."/>
            <person name="Soll D."/>
            <person name="Staggs R."/>
            <person name="Stansfield I."/>
            <person name="Stumpf M.P."/>
            <person name="Sudbery P.E."/>
            <person name="Srikantha T."/>
            <person name="Zeng Q."/>
            <person name="Berman J."/>
            <person name="Berriman M."/>
            <person name="Heitman J."/>
            <person name="Gow N.A."/>
            <person name="Lorenz M.C."/>
            <person name="Birren B.W."/>
            <person name="Kellis M."/>
            <person name="Cuomo C.A."/>
        </authorList>
    </citation>
    <scope>NUCLEOTIDE SEQUENCE [LARGE SCALE GENOMIC DNA]</scope>
    <source>
        <strain evidence="5">CDC 317 / ATCC MYA-4646</strain>
    </source>
</reference>
<sequence length="63" mass="7047">MAHAPSLSVPAILTMSSVAVLYGLIKSPLKYKWASESRISPKADLAFRNSAEKWLEDHKGERY</sequence>
<evidence type="ECO:0000313" key="3">
    <source>
        <dbReference type="EMBL" id="CCE43200.1"/>
    </source>
</evidence>
<evidence type="ECO:0000313" key="2">
    <source>
        <dbReference type="CGD" id="CAL0000144229"/>
    </source>
</evidence>
<keyword evidence="1" id="KW-1133">Transmembrane helix</keyword>
<evidence type="ECO:0000313" key="4">
    <source>
        <dbReference type="EnsemblFungi" id="CPAR2_208450-T-p1"/>
    </source>
</evidence>
<dbReference type="eggNOG" id="ENOG502RJGM">
    <property type="taxonomic scope" value="Eukaryota"/>
</dbReference>
<keyword evidence="5" id="KW-1185">Reference proteome</keyword>
<dbReference type="CGD" id="CAL0000144229">
    <property type="gene designation" value="CPAR2_208450"/>
</dbReference>
<proteinExistence type="predicted"/>
<gene>
    <name evidence="2 3" type="ordered locus">CPAR2_208450</name>
</gene>
<dbReference type="VEuPathDB" id="FungiDB:CPAR2_208450"/>
<reference evidence="4" key="4">
    <citation type="submission" date="2025-05" db="UniProtKB">
        <authorList>
            <consortium name="EnsemblFungi"/>
        </authorList>
    </citation>
    <scope>IDENTIFICATION</scope>
</reference>
<dbReference type="EMBL" id="HE605206">
    <property type="protein sequence ID" value="CCE43200.1"/>
    <property type="molecule type" value="Genomic_DNA"/>
</dbReference>
<name>G8BD55_CANPC</name>
<dbReference type="EnsemblFungi" id="CPAR2_208450-T">
    <property type="protein sequence ID" value="CPAR2_208450-T-p1"/>
    <property type="gene ID" value="CPAR2_208450"/>
</dbReference>